<feature type="binding site" evidence="2">
    <location>
        <position position="10"/>
    </location>
    <ligand>
        <name>Co(2+)</name>
        <dbReference type="ChEBI" id="CHEBI:48828"/>
    </ligand>
</feature>
<dbReference type="AlphaFoldDB" id="A0A1G9UA90"/>
<organism evidence="4 5">
    <name type="scientific">Romboutsia lituseburensis DSM 797</name>
    <dbReference type="NCBI Taxonomy" id="1121325"/>
    <lineage>
        <taxon>Bacteria</taxon>
        <taxon>Bacillati</taxon>
        <taxon>Bacillota</taxon>
        <taxon>Clostridia</taxon>
        <taxon>Peptostreptococcales</taxon>
        <taxon>Peptostreptococcaceae</taxon>
        <taxon>Romboutsia</taxon>
    </lineage>
</organism>
<accession>A0A1G9UA90</accession>
<evidence type="ECO:0000313" key="5">
    <source>
        <dbReference type="Proteomes" id="UP000199068"/>
    </source>
</evidence>
<reference evidence="4 5" key="1">
    <citation type="submission" date="2016-10" db="EMBL/GenBank/DDBJ databases">
        <authorList>
            <person name="de Groot N.N."/>
        </authorList>
    </citation>
    <scope>NUCLEOTIDE SEQUENCE [LARGE SCALE GENOMIC DNA]</scope>
    <source>
        <strain evidence="4 5">DSM 797</strain>
    </source>
</reference>
<dbReference type="CDD" id="cd03412">
    <property type="entry name" value="CbiK_N"/>
    <property type="match status" value="1"/>
</dbReference>
<dbReference type="EMBL" id="FNGW01000016">
    <property type="protein sequence ID" value="SDM56752.1"/>
    <property type="molecule type" value="Genomic_DNA"/>
</dbReference>
<gene>
    <name evidence="4" type="ORF">SAMN04515677_1167</name>
</gene>
<keyword evidence="3" id="KW-0170">Cobalt</keyword>
<dbReference type="GO" id="GO:0016852">
    <property type="term" value="F:sirohydrochlorin cobaltochelatase activity"/>
    <property type="evidence" value="ECO:0007669"/>
    <property type="project" value="InterPro"/>
</dbReference>
<keyword evidence="5" id="KW-1185">Reference proteome</keyword>
<dbReference type="Proteomes" id="UP000199068">
    <property type="component" value="Unassembled WGS sequence"/>
</dbReference>
<dbReference type="GO" id="GO:0046872">
    <property type="term" value="F:metal ion binding"/>
    <property type="evidence" value="ECO:0007669"/>
    <property type="project" value="UniProtKB-KW"/>
</dbReference>
<evidence type="ECO:0000256" key="2">
    <source>
        <dbReference type="PIRSR" id="PIRSR033579-2"/>
    </source>
</evidence>
<keyword evidence="3" id="KW-0479">Metal-binding</keyword>
<feature type="binding site" evidence="2">
    <location>
        <begin position="85"/>
        <end position="92"/>
    </location>
    <ligand>
        <name>substrate</name>
    </ligand>
</feature>
<protein>
    <submittedName>
        <fullName evidence="4">Cobalamin biosynthesis protein CbiK, Co2+ chelatase</fullName>
    </submittedName>
</protein>
<dbReference type="Pfam" id="PF06180">
    <property type="entry name" value="CbiK"/>
    <property type="match status" value="1"/>
</dbReference>
<sequence>MKKAILVVSFGTSYKETREKTIEACEKKIKEGLDGYDFHRAYTSNMIIKKLKNRDGINIENPIQALDRLYDEGYEEVIVQTLHIICGEEFNKLKEQVESYQDKFKKIILGRPLLTYIDDYKEAVEAINHQIPQMEEDEAVVFMGHGTFHESHSSYPALEYMLRDAGINAYVGTVEGYPELDQVIDRLKMNNIKKVNLMPFMLVAGDHAINDMAGDEEDSWKTILEEHGFEIKVHLKGLGENPHIQDKFMNHAHDCIEKLNQLEEIC</sequence>
<dbReference type="Gene3D" id="3.40.50.1400">
    <property type="match status" value="2"/>
</dbReference>
<name>A0A1G9UA90_9FIRM</name>
<feature type="binding site" evidence="2">
    <location>
        <position position="207"/>
    </location>
    <ligand>
        <name>Co(2+)</name>
        <dbReference type="ChEBI" id="CHEBI:48828"/>
    </ligand>
</feature>
<dbReference type="PIRSF" id="PIRSF033579">
    <property type="entry name" value="Anaer_Co_chel"/>
    <property type="match status" value="1"/>
</dbReference>
<dbReference type="GO" id="GO:0019251">
    <property type="term" value="P:anaerobic cobalamin biosynthetic process"/>
    <property type="evidence" value="ECO:0007669"/>
    <property type="project" value="InterPro"/>
</dbReference>
<dbReference type="InterPro" id="IPR010388">
    <property type="entry name" value="Anaerobic_Co-chelatase"/>
</dbReference>
<evidence type="ECO:0000256" key="1">
    <source>
        <dbReference type="PIRSR" id="PIRSR033579-1"/>
    </source>
</evidence>
<feature type="binding site" evidence="3">
    <location>
        <position position="145"/>
    </location>
    <ligand>
        <name>Co(2+)</name>
        <dbReference type="ChEBI" id="CHEBI:48828"/>
    </ligand>
</feature>
<feature type="binding site" evidence="2">
    <location>
        <begin position="202"/>
        <end position="203"/>
    </location>
    <ligand>
        <name>substrate</name>
    </ligand>
</feature>
<evidence type="ECO:0000256" key="3">
    <source>
        <dbReference type="PIRSR" id="PIRSR033579-3"/>
    </source>
</evidence>
<evidence type="ECO:0000313" key="4">
    <source>
        <dbReference type="EMBL" id="SDM56752.1"/>
    </source>
</evidence>
<feature type="binding site" evidence="3">
    <location>
        <position position="175"/>
    </location>
    <ligand>
        <name>Co(2+)</name>
        <dbReference type="ChEBI" id="CHEBI:48828"/>
    </ligand>
</feature>
<proteinExistence type="predicted"/>
<feature type="active site" description="Proton acceptor" evidence="1">
    <location>
        <position position="145"/>
    </location>
</feature>
<dbReference type="SUPFAM" id="SSF53800">
    <property type="entry name" value="Chelatase"/>
    <property type="match status" value="1"/>
</dbReference>
<dbReference type="CDD" id="cd03413">
    <property type="entry name" value="CbiK_C"/>
    <property type="match status" value="1"/>
</dbReference>
<dbReference type="STRING" id="1121325.SAMN04515677_1167"/>
<dbReference type="RefSeq" id="WP_242872461.1">
    <property type="nucleotide sequence ID" value="NZ_FNGW01000016.1"/>
</dbReference>